<keyword evidence="7" id="KW-1278">Translocase</keyword>
<comment type="caution">
    <text evidence="14">The sequence shown here is derived from an EMBL/GenBank/DDBJ whole genome shotgun (WGS) entry which is preliminary data.</text>
</comment>
<dbReference type="AlphaFoldDB" id="A0A1J5QYI5"/>
<dbReference type="NCBIfam" id="TIGR01944">
    <property type="entry name" value="rnfB"/>
    <property type="match status" value="1"/>
</dbReference>
<evidence type="ECO:0000259" key="12">
    <source>
        <dbReference type="PROSITE" id="PS51379"/>
    </source>
</evidence>
<evidence type="ECO:0000256" key="2">
    <source>
        <dbReference type="ARBA" id="ARBA00022475"/>
    </source>
</evidence>
<dbReference type="GO" id="GO:0005886">
    <property type="term" value="C:plasma membrane"/>
    <property type="evidence" value="ECO:0007669"/>
    <property type="project" value="InterPro"/>
</dbReference>
<dbReference type="PANTHER" id="PTHR42859">
    <property type="entry name" value="OXIDOREDUCTASE"/>
    <property type="match status" value="1"/>
</dbReference>
<keyword evidence="10" id="KW-0411">Iron-sulfur</keyword>
<proteinExistence type="inferred from homology"/>
<evidence type="ECO:0000256" key="11">
    <source>
        <dbReference type="ARBA" id="ARBA00023136"/>
    </source>
</evidence>
<keyword evidence="11" id="KW-0472">Membrane</keyword>
<dbReference type="PROSITE" id="PS51656">
    <property type="entry name" value="4FE4S"/>
    <property type="match status" value="1"/>
</dbReference>
<keyword evidence="9" id="KW-0408">Iron</keyword>
<evidence type="ECO:0000256" key="6">
    <source>
        <dbReference type="ARBA" id="ARBA00022737"/>
    </source>
</evidence>
<keyword evidence="6" id="KW-0677">Repeat</keyword>
<evidence type="ECO:0000256" key="4">
    <source>
        <dbReference type="ARBA" id="ARBA00022519"/>
    </source>
</evidence>
<dbReference type="PROSITE" id="PS51379">
    <property type="entry name" value="4FE4S_FER_2"/>
    <property type="match status" value="2"/>
</dbReference>
<dbReference type="PIRSF" id="PIRSF005784">
    <property type="entry name" value="Elect_transpt_RnfB"/>
    <property type="match status" value="1"/>
</dbReference>
<feature type="domain" description="4Fe-4S" evidence="13">
    <location>
        <begin position="29"/>
        <end position="88"/>
    </location>
</feature>
<evidence type="ECO:0000259" key="13">
    <source>
        <dbReference type="PROSITE" id="PS51656"/>
    </source>
</evidence>
<evidence type="ECO:0000256" key="10">
    <source>
        <dbReference type="ARBA" id="ARBA00023014"/>
    </source>
</evidence>
<evidence type="ECO:0000256" key="5">
    <source>
        <dbReference type="ARBA" id="ARBA00022723"/>
    </source>
</evidence>
<evidence type="ECO:0000256" key="8">
    <source>
        <dbReference type="ARBA" id="ARBA00022982"/>
    </source>
</evidence>
<dbReference type="SUPFAM" id="SSF54862">
    <property type="entry name" value="4Fe-4S ferredoxins"/>
    <property type="match status" value="1"/>
</dbReference>
<keyword evidence="8" id="KW-0249">Electron transport</keyword>
<evidence type="ECO:0000313" key="14">
    <source>
        <dbReference type="EMBL" id="OIQ80965.1"/>
    </source>
</evidence>
<dbReference type="PANTHER" id="PTHR42859:SF3">
    <property type="entry name" value="ION-TRANSLOCATING OXIDOREDUCTASE COMPLEX SUBUNIT B"/>
    <property type="match status" value="1"/>
</dbReference>
<dbReference type="InterPro" id="IPR017896">
    <property type="entry name" value="4Fe4S_Fe-S-bd"/>
</dbReference>
<dbReference type="GO" id="GO:0022900">
    <property type="term" value="P:electron transport chain"/>
    <property type="evidence" value="ECO:0007669"/>
    <property type="project" value="InterPro"/>
</dbReference>
<dbReference type="GO" id="GO:0051539">
    <property type="term" value="F:4 iron, 4 sulfur cluster binding"/>
    <property type="evidence" value="ECO:0007669"/>
    <property type="project" value="UniProtKB-KW"/>
</dbReference>
<sequence>MLIAVGSMALMGGVLGGMLGLASRYLAVKENPLEQELQSLLPGANCAQCGYVGCSQAAAALARGEAPVTLCPPGGKAVAERLAKKLGVKADLSAQVDKEPEFAVIDEDLCIGCTRCIRECTADAILGAPKQMHTVLLDNCHGCAKCFKVCPTEAIRMCKVPVTLGSWHWDSPAASAGHVHAGHVHAGQAH</sequence>
<dbReference type="EMBL" id="MLJW01000987">
    <property type="protein sequence ID" value="OIQ80965.1"/>
    <property type="molecule type" value="Genomic_DNA"/>
</dbReference>
<protein>
    <submittedName>
        <fullName evidence="14">Electron transport complex subunit RnfB</fullName>
    </submittedName>
</protein>
<evidence type="ECO:0000256" key="3">
    <source>
        <dbReference type="ARBA" id="ARBA00022485"/>
    </source>
</evidence>
<evidence type="ECO:0000256" key="1">
    <source>
        <dbReference type="ARBA" id="ARBA00022448"/>
    </source>
</evidence>
<keyword evidence="2" id="KW-1003">Cell membrane</keyword>
<dbReference type="Pfam" id="PF04060">
    <property type="entry name" value="FeS"/>
    <property type="match status" value="1"/>
</dbReference>
<dbReference type="Gene3D" id="3.30.70.20">
    <property type="match status" value="1"/>
</dbReference>
<evidence type="ECO:0000256" key="9">
    <source>
        <dbReference type="ARBA" id="ARBA00023004"/>
    </source>
</evidence>
<dbReference type="Gene3D" id="1.10.15.40">
    <property type="entry name" value="Electron transport complex subunit B, putative Fe-S cluster"/>
    <property type="match status" value="1"/>
</dbReference>
<dbReference type="Pfam" id="PF14697">
    <property type="entry name" value="Fer4_21"/>
    <property type="match status" value="1"/>
</dbReference>
<evidence type="ECO:0000256" key="7">
    <source>
        <dbReference type="ARBA" id="ARBA00022967"/>
    </source>
</evidence>
<dbReference type="InterPro" id="IPR017900">
    <property type="entry name" value="4Fe4S_Fe_S_CS"/>
</dbReference>
<feature type="domain" description="4Fe-4S ferredoxin-type" evidence="12">
    <location>
        <begin position="101"/>
        <end position="130"/>
    </location>
</feature>
<dbReference type="InterPro" id="IPR050294">
    <property type="entry name" value="RnfB_subfamily"/>
</dbReference>
<feature type="domain" description="4Fe-4S ferredoxin-type" evidence="12">
    <location>
        <begin position="131"/>
        <end position="160"/>
    </location>
</feature>
<dbReference type="GO" id="GO:0009055">
    <property type="term" value="F:electron transfer activity"/>
    <property type="evidence" value="ECO:0007669"/>
    <property type="project" value="InterPro"/>
</dbReference>
<keyword evidence="4" id="KW-0997">Cell inner membrane</keyword>
<organism evidence="14">
    <name type="scientific">mine drainage metagenome</name>
    <dbReference type="NCBI Taxonomy" id="410659"/>
    <lineage>
        <taxon>unclassified sequences</taxon>
        <taxon>metagenomes</taxon>
        <taxon>ecological metagenomes</taxon>
    </lineage>
</organism>
<accession>A0A1J5QYI5</accession>
<dbReference type="PROSITE" id="PS00198">
    <property type="entry name" value="4FE4S_FER_1"/>
    <property type="match status" value="1"/>
</dbReference>
<keyword evidence="5" id="KW-0479">Metal-binding</keyword>
<dbReference type="InterPro" id="IPR010207">
    <property type="entry name" value="Elect_transpt_cplx_RnfB/RsxB"/>
</dbReference>
<keyword evidence="3" id="KW-0004">4Fe-4S</keyword>
<name>A0A1J5QYI5_9ZZZZ</name>
<keyword evidence="1" id="KW-0813">Transport</keyword>
<dbReference type="GO" id="GO:0046872">
    <property type="term" value="F:metal ion binding"/>
    <property type="evidence" value="ECO:0007669"/>
    <property type="project" value="UniProtKB-KW"/>
</dbReference>
<reference evidence="14" key="1">
    <citation type="submission" date="2016-10" db="EMBL/GenBank/DDBJ databases">
        <title>Sequence of Gallionella enrichment culture.</title>
        <authorList>
            <person name="Poehlein A."/>
            <person name="Muehling M."/>
            <person name="Daniel R."/>
        </authorList>
    </citation>
    <scope>NUCLEOTIDE SEQUENCE</scope>
</reference>
<gene>
    <name evidence="14" type="primary">rnfB_5</name>
    <name evidence="14" type="ORF">GALL_372720</name>
</gene>
<dbReference type="InterPro" id="IPR007202">
    <property type="entry name" value="4Fe-4S_dom"/>
</dbReference>
<dbReference type="InterPro" id="IPR016463">
    <property type="entry name" value="RnfB/RsxB_Proteobac"/>
</dbReference>
<dbReference type="HAMAP" id="MF_00463">
    <property type="entry name" value="RsxB_RnfB"/>
    <property type="match status" value="1"/>
</dbReference>